<protein>
    <submittedName>
        <fullName evidence="1">Putative exported 24-amino acid repeat protein</fullName>
    </submittedName>
</protein>
<proteinExistence type="predicted"/>
<dbReference type="OrthoDB" id="1326127at2"/>
<gene>
    <name evidence="1" type="ORF">GRFL_2822</name>
</gene>
<evidence type="ECO:0000313" key="2">
    <source>
        <dbReference type="Proteomes" id="UP000186230"/>
    </source>
</evidence>
<dbReference type="PROSITE" id="PS51257">
    <property type="entry name" value="PROKAR_LIPOPROTEIN"/>
    <property type="match status" value="1"/>
</dbReference>
<dbReference type="Proteomes" id="UP000186230">
    <property type="component" value="Chromosome"/>
</dbReference>
<dbReference type="KEGG" id="gfl:GRFL_2822"/>
<dbReference type="Gene3D" id="3.90.930.1">
    <property type="match status" value="1"/>
</dbReference>
<dbReference type="SUPFAM" id="SSF82185">
    <property type="entry name" value="Histone H3 K4-specific methyltransferase SET7/9 N-terminal domain"/>
    <property type="match status" value="1"/>
</dbReference>
<sequence length="289" mass="34238">MKRILITSLLALIFAACHEEKSQIDIWIHELGINPTEIKNIDTLKYDKGNIKSLTFHKSANDYYKFVLYESGFKKQFYRIKNGQFHGKAIDWFENGNKKWTREYEEGNLIGHNISFQENGFREQDYNTEDNSVTYFFQNGNPRAVYTDFSTTFYYDNRSKFEVYTHELNSKNENTGRGKVEFYSENQDLVFEGTYDNNIFSKNGTKFNGEITSYFNNGEPSLNFYLKDGIIQGRYFTYHGNGNLKYEGETIDAKQIYYKSYYPNGKPEYEFDKLNNIERIWDENGKRIE</sequence>
<reference evidence="1 2" key="1">
    <citation type="submission" date="2016-07" db="EMBL/GenBank/DDBJ databases">
        <title>Multi-omics approach to identify versatile polysaccharide utilization systems of a marine flavobacterium Gramella flava.</title>
        <authorList>
            <person name="Tang K."/>
        </authorList>
    </citation>
    <scope>NUCLEOTIDE SEQUENCE [LARGE SCALE GENOMIC DNA]</scope>
    <source>
        <strain evidence="1 2">JLT2011</strain>
    </source>
</reference>
<dbReference type="STRING" id="1229726.GRFL_2822"/>
<dbReference type="RefSeq" id="WP_083645200.1">
    <property type="nucleotide sequence ID" value="NZ_AMRU01000027.1"/>
</dbReference>
<keyword evidence="2" id="KW-1185">Reference proteome</keyword>
<dbReference type="AlphaFoldDB" id="A0A1L7I7H6"/>
<accession>A0A1L7I7H6</accession>
<organism evidence="1 2">
    <name type="scientific">Christiangramia flava JLT2011</name>
    <dbReference type="NCBI Taxonomy" id="1229726"/>
    <lineage>
        <taxon>Bacteria</taxon>
        <taxon>Pseudomonadati</taxon>
        <taxon>Bacteroidota</taxon>
        <taxon>Flavobacteriia</taxon>
        <taxon>Flavobacteriales</taxon>
        <taxon>Flavobacteriaceae</taxon>
        <taxon>Christiangramia</taxon>
    </lineage>
</organism>
<name>A0A1L7I7H6_9FLAO</name>
<evidence type="ECO:0000313" key="1">
    <source>
        <dbReference type="EMBL" id="APU69546.1"/>
    </source>
</evidence>
<dbReference type="EMBL" id="CP016359">
    <property type="protein sequence ID" value="APU69546.1"/>
    <property type="molecule type" value="Genomic_DNA"/>
</dbReference>